<dbReference type="PANTHER" id="PTHR46696">
    <property type="entry name" value="P450, PUTATIVE (EUROFUNG)-RELATED"/>
    <property type="match status" value="1"/>
</dbReference>
<name>A0ABU8SCA4_9SPHN</name>
<keyword evidence="2" id="KW-0349">Heme</keyword>
<accession>A0ABU8SCA4</accession>
<comment type="caution">
    <text evidence="3">The sequence shown here is derived from an EMBL/GenBank/DDBJ whole genome shotgun (WGS) entry which is preliminary data.</text>
</comment>
<evidence type="ECO:0000256" key="1">
    <source>
        <dbReference type="ARBA" id="ARBA00010617"/>
    </source>
</evidence>
<dbReference type="InterPro" id="IPR036396">
    <property type="entry name" value="Cyt_P450_sf"/>
</dbReference>
<dbReference type="InterPro" id="IPR001128">
    <property type="entry name" value="Cyt_P450"/>
</dbReference>
<dbReference type="PRINTS" id="PR00359">
    <property type="entry name" value="BP450"/>
</dbReference>
<comment type="similarity">
    <text evidence="1 2">Belongs to the cytochrome P450 family.</text>
</comment>
<reference evidence="3 4" key="1">
    <citation type="submission" date="2024-03" db="EMBL/GenBank/DDBJ databases">
        <authorList>
            <person name="Jo J.-H."/>
        </authorList>
    </citation>
    <scope>NUCLEOTIDE SEQUENCE [LARGE SCALE GENOMIC DNA]</scope>
    <source>
        <strain evidence="3 4">AS3R-12</strain>
    </source>
</reference>
<dbReference type="InterPro" id="IPR002397">
    <property type="entry name" value="Cyt_P450_B"/>
</dbReference>
<dbReference type="PROSITE" id="PS00086">
    <property type="entry name" value="CYTOCHROME_P450"/>
    <property type="match status" value="1"/>
</dbReference>
<dbReference type="SUPFAM" id="SSF48264">
    <property type="entry name" value="Cytochrome P450"/>
    <property type="match status" value="1"/>
</dbReference>
<evidence type="ECO:0000313" key="3">
    <source>
        <dbReference type="EMBL" id="MEJ6011124.1"/>
    </source>
</evidence>
<sequence length="405" mass="45689">MIGAQVTEAPAHVPRELVFDYPIKMGGLVDENPFETTIPEIHRTMPPVFYSLDAYPGGTPAWIVRRVEDLEKIYFDTDNFSNKDFAPFAMLVGESWSSLPAETDPPMHGLYRKFVNPLFTPKEINKLDGKIRLYAQEYCAAIKARGSCEFVHDFAFEFPIKVFLELMGLPQSMVATFLEWEMDLLHTNDLGKIAASTRKVVTYLREQIAERKANPGNDLISYGVTAEIEGRPLTDDELVGFTFNLFIGGMDTVSTNMAWQFRHLATHPEDQARLRANPEMIMDAIEEMMRVYPAVTTFRTCTHEVTIGGATFQPGDKVALATCLAGHDPDAYEEADVVKLGRKSRYLSFGYGPHLCVGMHLARREMRIALEEFLKAIPPFRIQEGYVVKTHTGGILQPDKLPLVW</sequence>
<evidence type="ECO:0000313" key="4">
    <source>
        <dbReference type="Proteomes" id="UP001379235"/>
    </source>
</evidence>
<dbReference type="PRINTS" id="PR00385">
    <property type="entry name" value="P450"/>
</dbReference>
<dbReference type="InterPro" id="IPR017972">
    <property type="entry name" value="Cyt_P450_CS"/>
</dbReference>
<keyword evidence="2" id="KW-0479">Metal-binding</keyword>
<organism evidence="3 4">
    <name type="scientific">Novosphingobium aquae</name>
    <dbReference type="NCBI Taxonomy" id="3133435"/>
    <lineage>
        <taxon>Bacteria</taxon>
        <taxon>Pseudomonadati</taxon>
        <taxon>Pseudomonadota</taxon>
        <taxon>Alphaproteobacteria</taxon>
        <taxon>Sphingomonadales</taxon>
        <taxon>Sphingomonadaceae</taxon>
        <taxon>Novosphingobium</taxon>
    </lineage>
</organism>
<dbReference type="Pfam" id="PF00067">
    <property type="entry name" value="p450"/>
    <property type="match status" value="1"/>
</dbReference>
<dbReference type="Proteomes" id="UP001379235">
    <property type="component" value="Unassembled WGS sequence"/>
</dbReference>
<gene>
    <name evidence="3" type="ORF">WG900_14465</name>
</gene>
<dbReference type="EMBL" id="JBBHJY010000007">
    <property type="protein sequence ID" value="MEJ6011124.1"/>
    <property type="molecule type" value="Genomic_DNA"/>
</dbReference>
<keyword evidence="2" id="KW-0503">Monooxygenase</keyword>
<keyword evidence="2" id="KW-0408">Iron</keyword>
<proteinExistence type="inferred from homology"/>
<keyword evidence="4" id="KW-1185">Reference proteome</keyword>
<protein>
    <submittedName>
        <fullName evidence="3">Cytochrome P450</fullName>
    </submittedName>
</protein>
<dbReference type="PANTHER" id="PTHR46696:SF6">
    <property type="entry name" value="P450, PUTATIVE (EUROFUNG)-RELATED"/>
    <property type="match status" value="1"/>
</dbReference>
<evidence type="ECO:0000256" key="2">
    <source>
        <dbReference type="RuleBase" id="RU000461"/>
    </source>
</evidence>
<dbReference type="RefSeq" id="WP_339968006.1">
    <property type="nucleotide sequence ID" value="NZ_JBBHJY010000007.1"/>
</dbReference>
<keyword evidence="2" id="KW-0560">Oxidoreductase</keyword>
<dbReference type="Gene3D" id="1.10.630.10">
    <property type="entry name" value="Cytochrome P450"/>
    <property type="match status" value="1"/>
</dbReference>
<dbReference type="CDD" id="cd11035">
    <property type="entry name" value="P450cam-like"/>
    <property type="match status" value="1"/>
</dbReference>